<feature type="region of interest" description="Disordered" evidence="1">
    <location>
        <begin position="1"/>
        <end position="36"/>
    </location>
</feature>
<organism evidence="2 3">
    <name type="scientific">Sclerotinia sclerotiorum (strain ATCC 18683 / 1980 / Ss-1)</name>
    <name type="common">White mold</name>
    <name type="synonym">Whetzelinia sclerotiorum</name>
    <dbReference type="NCBI Taxonomy" id="665079"/>
    <lineage>
        <taxon>Eukaryota</taxon>
        <taxon>Fungi</taxon>
        <taxon>Dikarya</taxon>
        <taxon>Ascomycota</taxon>
        <taxon>Pezizomycotina</taxon>
        <taxon>Leotiomycetes</taxon>
        <taxon>Helotiales</taxon>
        <taxon>Sclerotiniaceae</taxon>
        <taxon>Sclerotinia</taxon>
    </lineage>
</organism>
<dbReference type="Proteomes" id="UP000177798">
    <property type="component" value="Chromosome 8"/>
</dbReference>
<evidence type="ECO:0000256" key="1">
    <source>
        <dbReference type="SAM" id="MobiDB-lite"/>
    </source>
</evidence>
<evidence type="ECO:0000313" key="3">
    <source>
        <dbReference type="Proteomes" id="UP000177798"/>
    </source>
</evidence>
<name>A0A1D9QA35_SCLS1</name>
<reference evidence="3" key="1">
    <citation type="journal article" date="2017" name="Genome Biol. Evol.">
        <title>The complete genome sequence of the phytopathogenic fungus Sclerotinia sclerotiorum reveals insights into the genome architecture of broad host range pathogens.</title>
        <authorList>
            <person name="Derbyshire M."/>
            <person name="Denton-Giles M."/>
            <person name="Hegedus D."/>
            <person name="Seifbarghy S."/>
            <person name="Rollins J."/>
            <person name="van Kan J."/>
            <person name="Seidl M.F."/>
            <person name="Faino L."/>
            <person name="Mbengue M."/>
            <person name="Navaud O."/>
            <person name="Raffaele S."/>
            <person name="Hammond-Kosack K."/>
            <person name="Heard S."/>
            <person name="Oliver R."/>
        </authorList>
    </citation>
    <scope>NUCLEOTIDE SEQUENCE [LARGE SCALE GENOMIC DNA]</scope>
    <source>
        <strain evidence="3">ATCC 18683 / 1980 / Ss-1</strain>
    </source>
</reference>
<proteinExistence type="predicted"/>
<dbReference type="EMBL" id="CP017821">
    <property type="protein sequence ID" value="APA11776.1"/>
    <property type="molecule type" value="Genomic_DNA"/>
</dbReference>
<sequence length="67" mass="7918">MPSLKVSSRRRKKEAEEHYWRRNARGKRARQDSRFESQQCPKLRFRGRLFPGNLAAVTIEWLSGSSL</sequence>
<protein>
    <submittedName>
        <fullName evidence="2">Uncharacterized protein</fullName>
    </submittedName>
</protein>
<dbReference type="VEuPathDB" id="FungiDB:sscle_08g065460"/>
<dbReference type="AlphaFoldDB" id="A0A1D9QA35"/>
<gene>
    <name evidence="2" type="ORF">sscle_08g065460</name>
</gene>
<dbReference type="KEGG" id="ssl:SS1G_05272"/>
<evidence type="ECO:0000313" key="2">
    <source>
        <dbReference type="EMBL" id="APA11776.1"/>
    </source>
</evidence>
<dbReference type="RefSeq" id="XP_001593844.1">
    <property type="nucleotide sequence ID" value="XM_001593794.1"/>
</dbReference>
<accession>A0A1D9QA35</accession>